<dbReference type="AlphaFoldDB" id="A0A1Y2DP70"/>
<proteinExistence type="inferred from homology"/>
<keyword evidence="3" id="KW-0805">Transcription regulation</keyword>
<evidence type="ECO:0000256" key="2">
    <source>
        <dbReference type="ARBA" id="ARBA00010239"/>
    </source>
</evidence>
<dbReference type="PANTHER" id="PTHR10019">
    <property type="entry name" value="SNF5"/>
    <property type="match status" value="1"/>
</dbReference>
<gene>
    <name evidence="6" type="ORF">LY90DRAFT_408164</name>
</gene>
<accession>A0A1Y2DP70</accession>
<organism evidence="6 7">
    <name type="scientific">Neocallimastix californiae</name>
    <dbReference type="NCBI Taxonomy" id="1754190"/>
    <lineage>
        <taxon>Eukaryota</taxon>
        <taxon>Fungi</taxon>
        <taxon>Fungi incertae sedis</taxon>
        <taxon>Chytridiomycota</taxon>
        <taxon>Chytridiomycota incertae sedis</taxon>
        <taxon>Neocallimastigomycetes</taxon>
        <taxon>Neocallimastigales</taxon>
        <taxon>Neocallimastigaceae</taxon>
        <taxon>Neocallimastix</taxon>
    </lineage>
</organism>
<evidence type="ECO:0000256" key="4">
    <source>
        <dbReference type="ARBA" id="ARBA00023163"/>
    </source>
</evidence>
<comment type="subcellular location">
    <subcellularLocation>
        <location evidence="1">Nucleus</location>
    </subcellularLocation>
</comment>
<keyword evidence="5" id="KW-0539">Nucleus</keyword>
<keyword evidence="7" id="KW-1185">Reference proteome</keyword>
<name>A0A1Y2DP70_9FUNG</name>
<evidence type="ECO:0000313" key="6">
    <source>
        <dbReference type="EMBL" id="ORY61081.1"/>
    </source>
</evidence>
<sequence>LVPIRIDIDLNGVKFRDSFTWNLNETLITPEYFAEIICEDFNLSHSVYQPVIVKAIKEQIDEYYMYSQTGETEGNEYKDTNNVYDLDIIVGDQWLKDQFEWDLCNKRNNPEEFAEKLIEDLGLEPEFKTAIAHSIREQIQAHVKSLYLSGYQFDGGPIKDDEVAQSFLLPLNEETIIRNDKIVLDFAPDIYSLNEDDIERLERDYERESR</sequence>
<dbReference type="InterPro" id="IPR006939">
    <property type="entry name" value="SNF5"/>
</dbReference>
<dbReference type="STRING" id="1754190.A0A1Y2DP70"/>
<reference evidence="6 7" key="1">
    <citation type="submission" date="2016-08" db="EMBL/GenBank/DDBJ databases">
        <title>A Parts List for Fungal Cellulosomes Revealed by Comparative Genomics.</title>
        <authorList>
            <consortium name="DOE Joint Genome Institute"/>
            <person name="Haitjema C.H."/>
            <person name="Gilmore S.P."/>
            <person name="Henske J.K."/>
            <person name="Solomon K.V."/>
            <person name="De Groot R."/>
            <person name="Kuo A."/>
            <person name="Mondo S.J."/>
            <person name="Salamov A.A."/>
            <person name="Labutti K."/>
            <person name="Zhao Z."/>
            <person name="Chiniquy J."/>
            <person name="Barry K."/>
            <person name="Brewer H.M."/>
            <person name="Purvine S.O."/>
            <person name="Wright A.T."/>
            <person name="Boxma B."/>
            <person name="Van Alen T."/>
            <person name="Hackstein J.H."/>
            <person name="Baker S.E."/>
            <person name="Grigoriev I.V."/>
            <person name="O'Malley M.A."/>
        </authorList>
    </citation>
    <scope>NUCLEOTIDE SEQUENCE [LARGE SCALE GENOMIC DNA]</scope>
    <source>
        <strain evidence="6 7">G1</strain>
    </source>
</reference>
<dbReference type="Pfam" id="PF04855">
    <property type="entry name" value="SNF5"/>
    <property type="match status" value="1"/>
</dbReference>
<protein>
    <submittedName>
        <fullName evidence="6">SNF5-domain-containing protein</fullName>
    </submittedName>
</protein>
<evidence type="ECO:0000313" key="7">
    <source>
        <dbReference type="Proteomes" id="UP000193920"/>
    </source>
</evidence>
<dbReference type="Proteomes" id="UP000193920">
    <property type="component" value="Unassembled WGS sequence"/>
</dbReference>
<feature type="non-terminal residue" evidence="6">
    <location>
        <position position="1"/>
    </location>
</feature>
<dbReference type="OrthoDB" id="515064at2759"/>
<evidence type="ECO:0000256" key="5">
    <source>
        <dbReference type="ARBA" id="ARBA00023242"/>
    </source>
</evidence>
<dbReference type="GO" id="GO:0006338">
    <property type="term" value="P:chromatin remodeling"/>
    <property type="evidence" value="ECO:0007669"/>
    <property type="project" value="InterPro"/>
</dbReference>
<dbReference type="GO" id="GO:0000228">
    <property type="term" value="C:nuclear chromosome"/>
    <property type="evidence" value="ECO:0007669"/>
    <property type="project" value="InterPro"/>
</dbReference>
<comment type="caution">
    <text evidence="6">The sequence shown here is derived from an EMBL/GenBank/DDBJ whole genome shotgun (WGS) entry which is preliminary data.</text>
</comment>
<comment type="similarity">
    <text evidence="2">Belongs to the SNF5 family.</text>
</comment>
<evidence type="ECO:0000256" key="3">
    <source>
        <dbReference type="ARBA" id="ARBA00023015"/>
    </source>
</evidence>
<dbReference type="EMBL" id="MCOG01000060">
    <property type="protein sequence ID" value="ORY61081.1"/>
    <property type="molecule type" value="Genomic_DNA"/>
</dbReference>
<evidence type="ECO:0000256" key="1">
    <source>
        <dbReference type="ARBA" id="ARBA00004123"/>
    </source>
</evidence>
<keyword evidence="4" id="KW-0804">Transcription</keyword>